<dbReference type="GO" id="GO:0019646">
    <property type="term" value="P:aerobic electron transport chain"/>
    <property type="evidence" value="ECO:0007669"/>
    <property type="project" value="InterPro"/>
</dbReference>
<evidence type="ECO:0000313" key="11">
    <source>
        <dbReference type="EMBL" id="SFM33365.1"/>
    </source>
</evidence>
<evidence type="ECO:0000256" key="2">
    <source>
        <dbReference type="ARBA" id="ARBA00011738"/>
    </source>
</evidence>
<dbReference type="GO" id="GO:0009055">
    <property type="term" value="F:electron transfer activity"/>
    <property type="evidence" value="ECO:0007669"/>
    <property type="project" value="InterPro"/>
</dbReference>
<dbReference type="GO" id="GO:0051539">
    <property type="term" value="F:4 iron, 4 sulfur cluster binding"/>
    <property type="evidence" value="ECO:0007669"/>
    <property type="project" value="UniProtKB-KW"/>
</dbReference>
<evidence type="ECO:0000256" key="9">
    <source>
        <dbReference type="RuleBase" id="RU000620"/>
    </source>
</evidence>
<evidence type="ECO:0000256" key="3">
    <source>
        <dbReference type="ARBA" id="ARBA00022448"/>
    </source>
</evidence>
<dbReference type="InterPro" id="IPR006311">
    <property type="entry name" value="TAT_signal"/>
</dbReference>
<evidence type="ECO:0000313" key="12">
    <source>
        <dbReference type="Proteomes" id="UP000199556"/>
    </source>
</evidence>
<dbReference type="GO" id="GO:0046872">
    <property type="term" value="F:metal ion binding"/>
    <property type="evidence" value="ECO:0007669"/>
    <property type="project" value="UniProtKB-KW"/>
</dbReference>
<comment type="function">
    <text evidence="1 9">Specific class of high-redox-potential 4Fe-4S ferredoxins. Functions in anaerobic electron transport in most purple and in some other photosynthetic bacteria and in at least one genus (Paracoccus) of halophilic, denitrifying bacteria.</text>
</comment>
<dbReference type="InterPro" id="IPR000170">
    <property type="entry name" value="High_potential_FeS_prot"/>
</dbReference>
<evidence type="ECO:0000256" key="6">
    <source>
        <dbReference type="ARBA" id="ARBA00022982"/>
    </source>
</evidence>
<protein>
    <recommendedName>
        <fullName evidence="9">High-potential iron-sulfur protein</fullName>
        <shortName evidence="9">HiPIP</shortName>
    </recommendedName>
</protein>
<evidence type="ECO:0000256" key="7">
    <source>
        <dbReference type="ARBA" id="ARBA00023004"/>
    </source>
</evidence>
<keyword evidence="12" id="KW-1185">Reference proteome</keyword>
<evidence type="ECO:0000256" key="4">
    <source>
        <dbReference type="ARBA" id="ARBA00022485"/>
    </source>
</evidence>
<keyword evidence="5 9" id="KW-0479">Metal-binding</keyword>
<evidence type="ECO:0000256" key="5">
    <source>
        <dbReference type="ARBA" id="ARBA00022723"/>
    </source>
</evidence>
<dbReference type="OrthoDB" id="5298540at2"/>
<dbReference type="EMBL" id="FOUO01000003">
    <property type="protein sequence ID" value="SFM33365.1"/>
    <property type="molecule type" value="Genomic_DNA"/>
</dbReference>
<keyword evidence="4 9" id="KW-0004">4Fe-4S</keyword>
<feature type="domain" description="High potential iron-sulfur proteins family profile" evidence="10">
    <location>
        <begin position="37"/>
        <end position="111"/>
    </location>
</feature>
<evidence type="ECO:0000259" key="10">
    <source>
        <dbReference type="PROSITE" id="PS51373"/>
    </source>
</evidence>
<dbReference type="RefSeq" id="WP_090483734.1">
    <property type="nucleotide sequence ID" value="NZ_FOUO01000003.1"/>
</dbReference>
<proteinExistence type="inferred from homology"/>
<sequence>MNTRDSHVSRRRFLQLGAGGLVAVPLAGLGWTTAAQAAELERLSEDDATAQALSYTHDASSVTHDSYQEGSRCSNCLLYSDPEAKEWGPCSVFPGSLVAEGGWCTAWVGRG</sequence>
<name>A0A1I4Q162_ECTMO</name>
<reference evidence="11 12" key="1">
    <citation type="submission" date="2016-10" db="EMBL/GenBank/DDBJ databases">
        <authorList>
            <person name="de Groot N.N."/>
        </authorList>
    </citation>
    <scope>NUCLEOTIDE SEQUENCE [LARGE SCALE GENOMIC DNA]</scope>
    <source>
        <strain evidence="11 12">DSM 4180</strain>
    </source>
</reference>
<dbReference type="SUPFAM" id="SSF57652">
    <property type="entry name" value="HIPIP (high potential iron protein)"/>
    <property type="match status" value="1"/>
</dbReference>
<organism evidence="11 12">
    <name type="scientific">Ectothiorhodospira mobilis</name>
    <dbReference type="NCBI Taxonomy" id="195064"/>
    <lineage>
        <taxon>Bacteria</taxon>
        <taxon>Pseudomonadati</taxon>
        <taxon>Pseudomonadota</taxon>
        <taxon>Gammaproteobacteria</taxon>
        <taxon>Chromatiales</taxon>
        <taxon>Ectothiorhodospiraceae</taxon>
        <taxon>Ectothiorhodospira</taxon>
    </lineage>
</organism>
<dbReference type="PROSITE" id="PS51318">
    <property type="entry name" value="TAT"/>
    <property type="match status" value="1"/>
</dbReference>
<keyword evidence="8 9" id="KW-0411">Iron-sulfur</keyword>
<dbReference type="Proteomes" id="UP000199556">
    <property type="component" value="Unassembled WGS sequence"/>
</dbReference>
<dbReference type="AlphaFoldDB" id="A0A1I4Q162"/>
<dbReference type="InterPro" id="IPR036369">
    <property type="entry name" value="HIPIP_sf"/>
</dbReference>
<keyword evidence="7 9" id="KW-0408">Iron</keyword>
<gene>
    <name evidence="11" type="ORF">SAMN05421721_10328</name>
</gene>
<keyword evidence="6 9" id="KW-0249">Electron transport</keyword>
<evidence type="ECO:0000256" key="1">
    <source>
        <dbReference type="ARBA" id="ARBA00002137"/>
    </source>
</evidence>
<dbReference type="Gene3D" id="4.10.490.10">
    <property type="entry name" value="High potential iron-sulphur protein"/>
    <property type="match status" value="1"/>
</dbReference>
<dbReference type="PROSITE" id="PS51373">
    <property type="entry name" value="HIPIP"/>
    <property type="match status" value="1"/>
</dbReference>
<accession>A0A1I4Q162</accession>
<keyword evidence="3 9" id="KW-0813">Transport</keyword>
<evidence type="ECO:0000256" key="8">
    <source>
        <dbReference type="ARBA" id="ARBA00023014"/>
    </source>
</evidence>
<comment type="subunit">
    <text evidence="2 9">Homodimer.</text>
</comment>
<comment type="similarity">
    <text evidence="9">Belongs to the high-potential iron-sulfur protein (HiPIP) family.</text>
</comment>
<dbReference type="Pfam" id="PF01355">
    <property type="entry name" value="HIPIP"/>
    <property type="match status" value="1"/>
</dbReference>